<dbReference type="PRINTS" id="PR00453">
    <property type="entry name" value="VWFADOMAIN"/>
</dbReference>
<keyword evidence="3" id="KW-1185">Reference proteome</keyword>
<evidence type="ECO:0000313" key="3">
    <source>
        <dbReference type="Proteomes" id="UP000683360"/>
    </source>
</evidence>
<accession>A0A8S3TTY5</accession>
<comment type="caution">
    <text evidence="2">The sequence shown here is derived from an EMBL/GenBank/DDBJ whole genome shotgun (WGS) entry which is preliminary data.</text>
</comment>
<dbReference type="SMART" id="SM00327">
    <property type="entry name" value="VWA"/>
    <property type="match status" value="1"/>
</dbReference>
<evidence type="ECO:0000313" key="2">
    <source>
        <dbReference type="EMBL" id="CAG2237091.1"/>
    </source>
</evidence>
<evidence type="ECO:0000259" key="1">
    <source>
        <dbReference type="PROSITE" id="PS50234"/>
    </source>
</evidence>
<dbReference type="PANTHER" id="PTHR24020">
    <property type="entry name" value="COLLAGEN ALPHA"/>
    <property type="match status" value="1"/>
</dbReference>
<dbReference type="Pfam" id="PF00092">
    <property type="entry name" value="VWA"/>
    <property type="match status" value="1"/>
</dbReference>
<dbReference type="InterPro" id="IPR002035">
    <property type="entry name" value="VWF_A"/>
</dbReference>
<dbReference type="Proteomes" id="UP000683360">
    <property type="component" value="Unassembled WGS sequence"/>
</dbReference>
<feature type="domain" description="VWFA" evidence="1">
    <location>
        <begin position="12"/>
        <end position="182"/>
    </location>
</feature>
<dbReference type="AlphaFoldDB" id="A0A8S3TTY5"/>
<dbReference type="EMBL" id="CAJPWZ010002374">
    <property type="protein sequence ID" value="CAG2237091.1"/>
    <property type="molecule type" value="Genomic_DNA"/>
</dbReference>
<name>A0A8S3TTY5_MYTED</name>
<protein>
    <recommendedName>
        <fullName evidence="1">VWFA domain-containing protein</fullName>
    </recommendedName>
</protein>
<organism evidence="2 3">
    <name type="scientific">Mytilus edulis</name>
    <name type="common">Blue mussel</name>
    <dbReference type="NCBI Taxonomy" id="6550"/>
    <lineage>
        <taxon>Eukaryota</taxon>
        <taxon>Metazoa</taxon>
        <taxon>Spiralia</taxon>
        <taxon>Lophotrochozoa</taxon>
        <taxon>Mollusca</taxon>
        <taxon>Bivalvia</taxon>
        <taxon>Autobranchia</taxon>
        <taxon>Pteriomorphia</taxon>
        <taxon>Mytilida</taxon>
        <taxon>Mytiloidea</taxon>
        <taxon>Mytilidae</taxon>
        <taxon>Mytilinae</taxon>
        <taxon>Mytilus</taxon>
    </lineage>
</organism>
<dbReference type="PANTHER" id="PTHR24020:SF20">
    <property type="entry name" value="PH DOMAIN-CONTAINING PROTEIN"/>
    <property type="match status" value="1"/>
</dbReference>
<proteinExistence type="predicted"/>
<dbReference type="InterPro" id="IPR036465">
    <property type="entry name" value="vWFA_dom_sf"/>
</dbReference>
<dbReference type="Gene3D" id="3.40.50.410">
    <property type="entry name" value="von Willebrand factor, type A domain"/>
    <property type="match status" value="1"/>
</dbReference>
<reference evidence="2" key="1">
    <citation type="submission" date="2021-03" db="EMBL/GenBank/DDBJ databases">
        <authorList>
            <person name="Bekaert M."/>
        </authorList>
    </citation>
    <scope>NUCLEOTIDE SEQUENCE</scope>
</reference>
<sequence>MRSRSVLLKAADIVFVVDVSLSVNIAALKGLLSDVISKMPINDIECQIAMKSFSTDAKTEFNFKDHKTKNEIKTYIANMNRFAGGSNLRDALRPIMQMFSYSKGSRSYAKRFIIIFTDGLMVLSPELKTEVGNLLGYPNMIVSSVGIGYSVKHDHLEQISTDINTILRPSAHNIWKYLQKSLAVPGCLVRII</sequence>
<dbReference type="SUPFAM" id="SSF53300">
    <property type="entry name" value="vWA-like"/>
    <property type="match status" value="1"/>
</dbReference>
<dbReference type="OrthoDB" id="10256829at2759"/>
<dbReference type="InterPro" id="IPR050525">
    <property type="entry name" value="ECM_Assembly_Org"/>
</dbReference>
<dbReference type="CDD" id="cd01450">
    <property type="entry name" value="vWFA_subfamily_ECM"/>
    <property type="match status" value="1"/>
</dbReference>
<gene>
    <name evidence="2" type="ORF">MEDL_49548</name>
</gene>
<dbReference type="PROSITE" id="PS50234">
    <property type="entry name" value="VWFA"/>
    <property type="match status" value="1"/>
</dbReference>